<evidence type="ECO:0000313" key="5">
    <source>
        <dbReference type="Proteomes" id="UP001595715"/>
    </source>
</evidence>
<keyword evidence="1 4" id="KW-0378">Hydrolase</keyword>
<evidence type="ECO:0000256" key="2">
    <source>
        <dbReference type="NCBIfam" id="TIGR03664"/>
    </source>
</evidence>
<reference evidence="5" key="1">
    <citation type="journal article" date="2019" name="Int. J. Syst. Evol. Microbiol.">
        <title>The Global Catalogue of Microorganisms (GCM) 10K type strain sequencing project: providing services to taxonomists for standard genome sequencing and annotation.</title>
        <authorList>
            <consortium name="The Broad Institute Genomics Platform"/>
            <consortium name="The Broad Institute Genome Sequencing Center for Infectious Disease"/>
            <person name="Wu L."/>
            <person name="Ma J."/>
        </authorList>
    </citation>
    <scope>NUCLEOTIDE SEQUENCE [LARGE SCALE GENOMIC DNA]</scope>
    <source>
        <strain evidence="5">IBRC-M 10987</strain>
    </source>
</reference>
<accession>A0ABV8K719</accession>
<name>A0ABV8K719_9BACL</name>
<keyword evidence="5" id="KW-1185">Reference proteome</keyword>
<comment type="caution">
    <text evidence="4">The sequence shown here is derived from an EMBL/GenBank/DDBJ whole genome shotgun (WGS) entry which is preliminary data.</text>
</comment>
<dbReference type="NCBIfam" id="TIGR03664">
    <property type="entry name" value="fut_nucase"/>
    <property type="match status" value="1"/>
</dbReference>
<dbReference type="Gene3D" id="3.40.50.1580">
    <property type="entry name" value="Nucleoside phosphorylase domain"/>
    <property type="match status" value="1"/>
</dbReference>
<dbReference type="CDD" id="cd17766">
    <property type="entry name" value="futalosine_nucleosidase_MqnB"/>
    <property type="match status" value="1"/>
</dbReference>
<dbReference type="InterPro" id="IPR035994">
    <property type="entry name" value="Nucleoside_phosphorylase_sf"/>
</dbReference>
<comment type="catalytic activity">
    <reaction evidence="1">
        <text>futalosine + H2O = dehypoxanthine futalosine + hypoxanthine</text>
        <dbReference type="Rhea" id="RHEA:25904"/>
        <dbReference type="ChEBI" id="CHEBI:15377"/>
        <dbReference type="ChEBI" id="CHEBI:17368"/>
        <dbReference type="ChEBI" id="CHEBI:58863"/>
        <dbReference type="ChEBI" id="CHEBI:58864"/>
        <dbReference type="EC" id="3.2.2.26"/>
    </reaction>
</comment>
<dbReference type="InterPro" id="IPR000845">
    <property type="entry name" value="Nucleoside_phosphorylase_d"/>
</dbReference>
<comment type="similarity">
    <text evidence="1">Belongs to the PNP/UDP phosphorylase family. Futalosine hydrolase subfamily.</text>
</comment>
<evidence type="ECO:0000256" key="1">
    <source>
        <dbReference type="HAMAP-Rule" id="MF_00991"/>
    </source>
</evidence>
<dbReference type="EC" id="3.2.2.26" evidence="1 2"/>
<dbReference type="PANTHER" id="PTHR46832:SF2">
    <property type="entry name" value="FUTALOSINE HYDROLASE"/>
    <property type="match status" value="1"/>
</dbReference>
<protein>
    <recommendedName>
        <fullName evidence="1 2">Futalosine hydrolase</fullName>
        <shortName evidence="1">FL hydrolase</shortName>
        <ecNumber evidence="1 2">3.2.2.26</ecNumber>
    </recommendedName>
    <alternativeName>
        <fullName evidence="1">Futalosine nucleosidase</fullName>
    </alternativeName>
    <alternativeName>
        <fullName evidence="1">Menaquinone biosynthetic enzyme MqnB</fullName>
    </alternativeName>
</protein>
<dbReference type="Pfam" id="PF01048">
    <property type="entry name" value="PNP_UDP_1"/>
    <property type="match status" value="1"/>
</dbReference>
<dbReference type="NCBIfam" id="NF006087">
    <property type="entry name" value="PRK08236.1"/>
    <property type="match status" value="1"/>
</dbReference>
<proteinExistence type="inferred from homology"/>
<dbReference type="GO" id="GO:0016798">
    <property type="term" value="F:hydrolase activity, acting on glycosyl bonds"/>
    <property type="evidence" value="ECO:0007669"/>
    <property type="project" value="UniProtKB-KW"/>
</dbReference>
<dbReference type="PANTHER" id="PTHR46832">
    <property type="entry name" value="5'-METHYLTHIOADENOSINE/S-ADENOSYLHOMOCYSTEINE NUCLEOSIDASE"/>
    <property type="match status" value="1"/>
</dbReference>
<dbReference type="EMBL" id="JBHSAM010000028">
    <property type="protein sequence ID" value="MFC4101800.1"/>
    <property type="molecule type" value="Genomic_DNA"/>
</dbReference>
<evidence type="ECO:0000313" key="4">
    <source>
        <dbReference type="EMBL" id="MFC4101800.1"/>
    </source>
</evidence>
<keyword evidence="1" id="KW-0474">Menaquinone biosynthesis</keyword>
<gene>
    <name evidence="1" type="primary">mqnB</name>
    <name evidence="4" type="ORF">ACFOZ8_19310</name>
</gene>
<organism evidence="4 5">
    <name type="scientific">Paenibacillus xanthanilyticus</name>
    <dbReference type="NCBI Taxonomy" id="1783531"/>
    <lineage>
        <taxon>Bacteria</taxon>
        <taxon>Bacillati</taxon>
        <taxon>Bacillota</taxon>
        <taxon>Bacilli</taxon>
        <taxon>Bacillales</taxon>
        <taxon>Paenibacillaceae</taxon>
        <taxon>Paenibacillus</taxon>
    </lineage>
</organism>
<dbReference type="SUPFAM" id="SSF53167">
    <property type="entry name" value="Purine and uridine phosphorylases"/>
    <property type="match status" value="1"/>
</dbReference>
<comment type="function">
    <text evidence="1">Catalyzes the hydrolysis of futalosine (FL) to dehypoxanthine futalosine (DHFL) and hypoxanthine, a step in the biosynthesis of menaquinone (MK, vitamin K2).</text>
</comment>
<feature type="domain" description="Nucleoside phosphorylase" evidence="3">
    <location>
        <begin position="34"/>
        <end position="217"/>
    </location>
</feature>
<dbReference type="Proteomes" id="UP001595715">
    <property type="component" value="Unassembled WGS sequence"/>
</dbReference>
<dbReference type="InterPro" id="IPR019963">
    <property type="entry name" value="FL_hydrolase_MqnB"/>
</dbReference>
<sequence length="221" mass="22482">MEHVQRAVEARCLIVTSVEAELEAVKRGIGDNERFRIIVGGVGQAAAAASTAAALALGHYERVINMGIGGGFRGAADIGTIVVASEIVAADLGAESADGFMLIDELGFGSARMMIDESASRQVAAALNAKGFAAAYAPILTVSTVTGTANTAEALSARIPGAAAEAMEGYGVAAAAKLMKVPVMEIRGISNAVGPRDRDAWRIKDALQALEAAGAALTEVI</sequence>
<keyword evidence="4" id="KW-0326">Glycosidase</keyword>
<dbReference type="HAMAP" id="MF_00991">
    <property type="entry name" value="MqnB"/>
    <property type="match status" value="1"/>
</dbReference>
<comment type="pathway">
    <text evidence="1">Quinol/quinone metabolism; menaquinone biosynthesis.</text>
</comment>
<dbReference type="RefSeq" id="WP_377720398.1">
    <property type="nucleotide sequence ID" value="NZ_JBHSAM010000028.1"/>
</dbReference>
<evidence type="ECO:0000259" key="3">
    <source>
        <dbReference type="Pfam" id="PF01048"/>
    </source>
</evidence>